<comment type="caution">
    <text evidence="2">The sequence shown here is derived from an EMBL/GenBank/DDBJ whole genome shotgun (WGS) entry which is preliminary data.</text>
</comment>
<dbReference type="InterPro" id="IPR007410">
    <property type="entry name" value="LpqE-like"/>
</dbReference>
<evidence type="ECO:0000313" key="3">
    <source>
        <dbReference type="Proteomes" id="UP000476837"/>
    </source>
</evidence>
<reference evidence="2 3" key="1">
    <citation type="submission" date="2018-07" db="EMBL/GenBank/DDBJ databases">
        <title>Genome sequence of Roseomonas fauriae ATCC 49958.</title>
        <authorList>
            <person name="Sant'Anna F.H."/>
            <person name="Baldani J.I."/>
            <person name="Zilli J.E."/>
            <person name="Reis V.M."/>
            <person name="Hartmann A."/>
            <person name="Cruz L."/>
            <person name="de Souza E.M."/>
            <person name="de Oliveira Pedrosa F."/>
            <person name="Passaglia L.M.P."/>
        </authorList>
    </citation>
    <scope>NUCLEOTIDE SEQUENCE [LARGE SCALE GENOMIC DNA]</scope>
    <source>
        <strain evidence="2 3">ATCC 49958</strain>
    </source>
</reference>
<dbReference type="PANTHER" id="PTHR36302">
    <property type="entry name" value="BLR7088 PROTEIN"/>
    <property type="match status" value="1"/>
</dbReference>
<proteinExistence type="predicted"/>
<evidence type="ECO:0000313" key="2">
    <source>
        <dbReference type="EMBL" id="KAA0686107.1"/>
    </source>
</evidence>
<evidence type="ECO:0000256" key="1">
    <source>
        <dbReference type="SAM" id="SignalP"/>
    </source>
</evidence>
<protein>
    <submittedName>
        <fullName evidence="2">Copper chaperone PCu(A)C</fullName>
    </submittedName>
</protein>
<dbReference type="Pfam" id="PF04314">
    <property type="entry name" value="PCuAC"/>
    <property type="match status" value="1"/>
</dbReference>
<dbReference type="Gene3D" id="2.60.40.1890">
    <property type="entry name" value="PCu(A)C copper chaperone"/>
    <property type="match status" value="1"/>
</dbReference>
<keyword evidence="1" id="KW-0732">Signal</keyword>
<gene>
    <name evidence="2" type="ORF">DS837_10380</name>
</gene>
<sequence>MKPHRVAGIAALALLASVPVAADPIRAGDIVVEQAWARATAPAAKTGAAYLTIRNAGTQPDRIASMAAPVAGHVMAHQTKQEGDVLRMHEAGPLALPPGGALDMKPGGTHVMLMDLKGGLKPGQEFPLTVTFEKAGAVQVPVKVGKPGAMGPE</sequence>
<feature type="signal peptide" evidence="1">
    <location>
        <begin position="1"/>
        <end position="22"/>
    </location>
</feature>
<dbReference type="Proteomes" id="UP000476837">
    <property type="component" value="Unassembled WGS sequence"/>
</dbReference>
<organism evidence="2 3">
    <name type="scientific">Azospirillum brasilense</name>
    <dbReference type="NCBI Taxonomy" id="192"/>
    <lineage>
        <taxon>Bacteria</taxon>
        <taxon>Pseudomonadati</taxon>
        <taxon>Pseudomonadota</taxon>
        <taxon>Alphaproteobacteria</taxon>
        <taxon>Rhodospirillales</taxon>
        <taxon>Azospirillaceae</taxon>
        <taxon>Azospirillum</taxon>
    </lineage>
</organism>
<feature type="chain" id="PRO_5026759647" evidence="1">
    <location>
        <begin position="23"/>
        <end position="153"/>
    </location>
</feature>
<dbReference type="EMBL" id="QOKV01000005">
    <property type="protein sequence ID" value="KAA0686107.1"/>
    <property type="molecule type" value="Genomic_DNA"/>
</dbReference>
<accession>A0A6L3B2B2</accession>
<dbReference type="AlphaFoldDB" id="A0A6L3B2B2"/>
<dbReference type="SUPFAM" id="SSF110087">
    <property type="entry name" value="DR1885-like metal-binding protein"/>
    <property type="match status" value="1"/>
</dbReference>
<dbReference type="PANTHER" id="PTHR36302:SF1">
    <property type="entry name" value="COPPER CHAPERONE PCU(A)C"/>
    <property type="match status" value="1"/>
</dbReference>
<dbReference type="RefSeq" id="WP_149164679.1">
    <property type="nucleotide sequence ID" value="NZ_QOKV01000005.1"/>
</dbReference>
<name>A0A6L3B2B2_AZOBR</name>
<dbReference type="InterPro" id="IPR036182">
    <property type="entry name" value="PCuAC_sf"/>
</dbReference>
<dbReference type="InterPro" id="IPR058248">
    <property type="entry name" value="Lxx211020-like"/>
</dbReference>